<proteinExistence type="predicted"/>
<evidence type="ECO:0000313" key="2">
    <source>
        <dbReference type="Proteomes" id="UP000318626"/>
    </source>
</evidence>
<gene>
    <name evidence="1" type="ORF">Pan97_02670</name>
</gene>
<dbReference type="Proteomes" id="UP000318626">
    <property type="component" value="Chromosome"/>
</dbReference>
<name>A0A518C248_9BACT</name>
<reference evidence="2" key="1">
    <citation type="submission" date="2019-02" db="EMBL/GenBank/DDBJ databases">
        <title>Deep-cultivation of Planctomycetes and their phenomic and genomic characterization uncovers novel biology.</title>
        <authorList>
            <person name="Wiegand S."/>
            <person name="Jogler M."/>
            <person name="Boedeker C."/>
            <person name="Pinto D."/>
            <person name="Vollmers J."/>
            <person name="Rivas-Marin E."/>
            <person name="Kohn T."/>
            <person name="Peeters S.H."/>
            <person name="Heuer A."/>
            <person name="Rast P."/>
            <person name="Oberbeckmann S."/>
            <person name="Bunk B."/>
            <person name="Jeske O."/>
            <person name="Meyerdierks A."/>
            <person name="Storesund J.E."/>
            <person name="Kallscheuer N."/>
            <person name="Luecker S."/>
            <person name="Lage O.M."/>
            <person name="Pohl T."/>
            <person name="Merkel B.J."/>
            <person name="Hornburger P."/>
            <person name="Mueller R.-W."/>
            <person name="Bruemmer F."/>
            <person name="Labrenz M."/>
            <person name="Spormann A.M."/>
            <person name="Op den Camp H."/>
            <person name="Overmann J."/>
            <person name="Amann R."/>
            <person name="Jetten M.S.M."/>
            <person name="Mascher T."/>
            <person name="Medema M.H."/>
            <person name="Devos D.P."/>
            <person name="Kaster A.-K."/>
            <person name="Ovreas L."/>
            <person name="Rohde M."/>
            <person name="Galperin M.Y."/>
            <person name="Jogler C."/>
        </authorList>
    </citation>
    <scope>NUCLEOTIDE SEQUENCE [LARGE SCALE GENOMIC DNA]</scope>
    <source>
        <strain evidence="2">Pan97</strain>
    </source>
</reference>
<evidence type="ECO:0000313" key="1">
    <source>
        <dbReference type="EMBL" id="QDU73298.1"/>
    </source>
</evidence>
<accession>A0A518C248</accession>
<organism evidence="1 2">
    <name type="scientific">Bremerella volcania</name>
    <dbReference type="NCBI Taxonomy" id="2527984"/>
    <lineage>
        <taxon>Bacteria</taxon>
        <taxon>Pseudomonadati</taxon>
        <taxon>Planctomycetota</taxon>
        <taxon>Planctomycetia</taxon>
        <taxon>Pirellulales</taxon>
        <taxon>Pirellulaceae</taxon>
        <taxon>Bremerella</taxon>
    </lineage>
</organism>
<dbReference type="RefSeq" id="WP_144970016.1">
    <property type="nucleotide sequence ID" value="NZ_CP036289.1"/>
</dbReference>
<sequence>MGKITPAQFAKSAITVLIMVGILGVAFGESLYRKANYVTFLTTESFPTMNPLHQDRLISENSFTDEGGIMHRLFVFESEAGSGTTTCRVVVTDKDYHVTSSWNADRSNKLLNVGFMEHTSPPVLEIVRHDSTKRALICEHLCLHMGVLQAYQYRPREAGPVTR</sequence>
<dbReference type="OrthoDB" id="273197at2"/>
<dbReference type="EMBL" id="CP036289">
    <property type="protein sequence ID" value="QDU73298.1"/>
    <property type="molecule type" value="Genomic_DNA"/>
</dbReference>
<dbReference type="KEGG" id="bvo:Pan97_02670"/>
<keyword evidence="2" id="KW-1185">Reference proteome</keyword>
<dbReference type="AlphaFoldDB" id="A0A518C248"/>
<protein>
    <submittedName>
        <fullName evidence="1">Uncharacterized protein</fullName>
    </submittedName>
</protein>